<proteinExistence type="predicted"/>
<dbReference type="Proteomes" id="UP001345963">
    <property type="component" value="Unassembled WGS sequence"/>
</dbReference>
<sequence length="80" mass="9226">MGVVWVLGIYTVTLWLKGSCLPVFQIVEQYEEQQKMQNVVSKNDIALKTTTFLQSRNSVLKKHVQLETSEMEMYVSSVEL</sequence>
<protein>
    <recommendedName>
        <fullName evidence="3">ATP synthase F0 subunit 8</fullName>
    </recommendedName>
</protein>
<name>A0ABU7BQB7_9TELE</name>
<dbReference type="EMBL" id="JAHUTI010062717">
    <property type="protein sequence ID" value="MED6252846.1"/>
    <property type="molecule type" value="Genomic_DNA"/>
</dbReference>
<comment type="caution">
    <text evidence="1">The sequence shown here is derived from an EMBL/GenBank/DDBJ whole genome shotgun (WGS) entry which is preliminary data.</text>
</comment>
<keyword evidence="2" id="KW-1185">Reference proteome</keyword>
<gene>
    <name evidence="1" type="ORF">ATANTOWER_017957</name>
</gene>
<evidence type="ECO:0008006" key="3">
    <source>
        <dbReference type="Google" id="ProtNLM"/>
    </source>
</evidence>
<reference evidence="1 2" key="1">
    <citation type="submission" date="2021-07" db="EMBL/GenBank/DDBJ databases">
        <authorList>
            <person name="Palmer J.M."/>
        </authorList>
    </citation>
    <scope>NUCLEOTIDE SEQUENCE [LARGE SCALE GENOMIC DNA]</scope>
    <source>
        <strain evidence="1 2">AT_MEX2019</strain>
        <tissue evidence="1">Muscle</tissue>
    </source>
</reference>
<evidence type="ECO:0000313" key="2">
    <source>
        <dbReference type="Proteomes" id="UP001345963"/>
    </source>
</evidence>
<organism evidence="1 2">
    <name type="scientific">Ataeniobius toweri</name>
    <dbReference type="NCBI Taxonomy" id="208326"/>
    <lineage>
        <taxon>Eukaryota</taxon>
        <taxon>Metazoa</taxon>
        <taxon>Chordata</taxon>
        <taxon>Craniata</taxon>
        <taxon>Vertebrata</taxon>
        <taxon>Euteleostomi</taxon>
        <taxon>Actinopterygii</taxon>
        <taxon>Neopterygii</taxon>
        <taxon>Teleostei</taxon>
        <taxon>Neoteleostei</taxon>
        <taxon>Acanthomorphata</taxon>
        <taxon>Ovalentaria</taxon>
        <taxon>Atherinomorphae</taxon>
        <taxon>Cyprinodontiformes</taxon>
        <taxon>Goodeidae</taxon>
        <taxon>Ataeniobius</taxon>
    </lineage>
</organism>
<evidence type="ECO:0000313" key="1">
    <source>
        <dbReference type="EMBL" id="MED6252846.1"/>
    </source>
</evidence>
<accession>A0ABU7BQB7</accession>